<name>A0AAE4Q729_STRCB</name>
<accession>A0AAE4Q729</accession>
<gene>
    <name evidence="1" type="ORF">KB584_09000</name>
</gene>
<dbReference type="RefSeq" id="WP_317610383.1">
    <property type="nucleotide sequence ID" value="NZ_JAGQEX010000019.1"/>
</dbReference>
<organism evidence="1 2">
    <name type="scientific">Streptococcus canis</name>
    <dbReference type="NCBI Taxonomy" id="1329"/>
    <lineage>
        <taxon>Bacteria</taxon>
        <taxon>Bacillati</taxon>
        <taxon>Bacillota</taxon>
        <taxon>Bacilli</taxon>
        <taxon>Lactobacillales</taxon>
        <taxon>Streptococcaceae</taxon>
        <taxon>Streptococcus</taxon>
    </lineage>
</organism>
<reference evidence="1" key="1">
    <citation type="submission" date="2021-04" db="EMBL/GenBank/DDBJ databases">
        <title>Draft genomes of 20 S. canis strains.</title>
        <authorList>
            <person name="Pagnossin D."/>
            <person name="Weir W."/>
            <person name="Smith A."/>
            <person name="Ure R."/>
            <person name="Oravcova K."/>
        </authorList>
    </citation>
    <scope>NUCLEOTIDE SEQUENCE</scope>
    <source>
        <strain evidence="1">284</strain>
    </source>
</reference>
<sequence length="80" mass="9283">MGDKGYGVKCLLHNHFEPAYQEYSSYDEVVLLVKQPDFQIPERPMDKEKWQSYLAEFVEDSYLNADGISLQAKLCHLVDV</sequence>
<proteinExistence type="predicted"/>
<dbReference type="AlphaFoldDB" id="A0AAE4Q729"/>
<dbReference type="Proteomes" id="UP001186118">
    <property type="component" value="Unassembled WGS sequence"/>
</dbReference>
<dbReference type="EMBL" id="JAGQEX010000019">
    <property type="protein sequence ID" value="MDV5977588.1"/>
    <property type="molecule type" value="Genomic_DNA"/>
</dbReference>
<protein>
    <submittedName>
        <fullName evidence="1">Uncharacterized protein</fullName>
    </submittedName>
</protein>
<evidence type="ECO:0000313" key="1">
    <source>
        <dbReference type="EMBL" id="MDV5977588.1"/>
    </source>
</evidence>
<comment type="caution">
    <text evidence="1">The sequence shown here is derived from an EMBL/GenBank/DDBJ whole genome shotgun (WGS) entry which is preliminary data.</text>
</comment>
<evidence type="ECO:0000313" key="2">
    <source>
        <dbReference type="Proteomes" id="UP001186118"/>
    </source>
</evidence>